<dbReference type="Proteomes" id="UP001652625">
    <property type="component" value="Chromosome 13"/>
</dbReference>
<protein>
    <submittedName>
        <fullName evidence="2">Uncharacterized protein LOC101241831 isoform X2</fullName>
    </submittedName>
</protein>
<reference evidence="2" key="1">
    <citation type="submission" date="2025-08" db="UniProtKB">
        <authorList>
            <consortium name="RefSeq"/>
        </authorList>
    </citation>
    <scope>IDENTIFICATION</scope>
</reference>
<evidence type="ECO:0000313" key="2">
    <source>
        <dbReference type="RefSeq" id="XP_065672661.1"/>
    </source>
</evidence>
<name>A0ABM4DE26_HYDVU</name>
<gene>
    <name evidence="2" type="primary">LOC101241831</name>
</gene>
<accession>A0ABM4DE26</accession>
<proteinExistence type="predicted"/>
<organism evidence="1 2">
    <name type="scientific">Hydra vulgaris</name>
    <name type="common">Hydra</name>
    <name type="synonym">Hydra attenuata</name>
    <dbReference type="NCBI Taxonomy" id="6087"/>
    <lineage>
        <taxon>Eukaryota</taxon>
        <taxon>Metazoa</taxon>
        <taxon>Cnidaria</taxon>
        <taxon>Hydrozoa</taxon>
        <taxon>Hydroidolina</taxon>
        <taxon>Anthoathecata</taxon>
        <taxon>Aplanulata</taxon>
        <taxon>Hydridae</taxon>
        <taxon>Hydra</taxon>
    </lineage>
</organism>
<dbReference type="GeneID" id="101241831"/>
<evidence type="ECO:0000313" key="1">
    <source>
        <dbReference type="Proteomes" id="UP001652625"/>
    </source>
</evidence>
<sequence length="224" mass="25734">MTSTMFSTSNRQTNLNILHPKGGNFQRKALTDIKNVHQPKTVSFETSKQSIHSMKKINDKDCNVFTPGPKILKSTFVTPAGAKSNNKVKIATSTFKIFDDSKNTQNVERRIKLSKNKHQEPDEIEYLAPNNDADYKIKLPDYVEKAMNYQPTYNMTFSKDDSLNLQAIVTNLQHQIFEKSNYDIPDQDLLTLISETSITDEELLWNIENDSAFSLDMLDEELRY</sequence>
<keyword evidence="1" id="KW-1185">Reference proteome</keyword>
<dbReference type="RefSeq" id="XP_065672661.1">
    <property type="nucleotide sequence ID" value="XM_065816589.1"/>
</dbReference>